<dbReference type="RefSeq" id="WP_074789098.1">
    <property type="nucleotide sequence ID" value="NZ_FNZX01000004.1"/>
</dbReference>
<keyword evidence="2" id="KW-1185">Reference proteome</keyword>
<dbReference type="GO" id="GO:0004519">
    <property type="term" value="F:endonuclease activity"/>
    <property type="evidence" value="ECO:0007669"/>
    <property type="project" value="UniProtKB-KW"/>
</dbReference>
<dbReference type="EMBL" id="FNZX01000004">
    <property type="protein sequence ID" value="SEK33749.1"/>
    <property type="molecule type" value="Genomic_DNA"/>
</dbReference>
<gene>
    <name evidence="1" type="ORF">SAMN02910377_00645</name>
</gene>
<name>A0A1H7G6I9_9FIRM</name>
<evidence type="ECO:0000313" key="1">
    <source>
        <dbReference type="EMBL" id="SEK33749.1"/>
    </source>
</evidence>
<dbReference type="PANTHER" id="PTHR38733">
    <property type="entry name" value="PROTEIN MCRC"/>
    <property type="match status" value="1"/>
</dbReference>
<dbReference type="Proteomes" id="UP000182321">
    <property type="component" value="Unassembled WGS sequence"/>
</dbReference>
<sequence length="436" mass="51225">MNPLKIKDNQLKLKTDFADVKAITDVIADKTFEQLEKDGIFVFPEIIKDADDISRNQMVLQSFNDMYASGNVMGFLGAGNQRLVIESRFSAGEDYLFKYLLNKVMDFPNVVDLEADSNHDNALINLLVFLFPHYLRKAVRKGAFKTYIRRQYSDANVRGTIDVARHIRMNTPFVGKIAYSQREYSYDNYLMELVRHTIEYIKAKPYGCRLLKSIKDEVKLVVDSTPDYSPSDRRRIIEDNKKNTIRHAYYYEYRDLQRLCILILQNEKQQMGYGKRKVYGILFDGAWLWEEYVNYLVDGYFYHPMNKAGKDKQWLFSGNVGLIYPDFISKDANERVIADAKYKPIGNIANHDYLQVLAYMYRFDAKRAFYFYPEASDNEDRDLWLNQGSSFEDDVIAREDICLTKHGLIIPQDVDSYEEFENQIRINESRFLEIFK</sequence>
<dbReference type="PANTHER" id="PTHR38733:SF1">
    <property type="entry name" value="TYPE IV METHYL-DIRECTED RESTRICTION ENZYME ECOKMCRBC"/>
    <property type="match status" value="1"/>
</dbReference>
<keyword evidence="1" id="KW-0378">Hydrolase</keyword>
<keyword evidence="1" id="KW-0540">Nuclease</keyword>
<dbReference type="InterPro" id="IPR019292">
    <property type="entry name" value="McrC"/>
</dbReference>
<evidence type="ECO:0000313" key="2">
    <source>
        <dbReference type="Proteomes" id="UP000182321"/>
    </source>
</evidence>
<protein>
    <submittedName>
        <fullName evidence="1">5-methylcytosine-specific restriction endonuclease McrBC, regulatory subunit McrC</fullName>
    </submittedName>
</protein>
<accession>A0A1H7G6I9</accession>
<organism evidence="1 2">
    <name type="scientific">Pseudobutyrivibrio ruminis</name>
    <dbReference type="NCBI Taxonomy" id="46206"/>
    <lineage>
        <taxon>Bacteria</taxon>
        <taxon>Bacillati</taxon>
        <taxon>Bacillota</taxon>
        <taxon>Clostridia</taxon>
        <taxon>Lachnospirales</taxon>
        <taxon>Lachnospiraceae</taxon>
        <taxon>Pseudobutyrivibrio</taxon>
    </lineage>
</organism>
<reference evidence="2" key="1">
    <citation type="submission" date="2016-10" db="EMBL/GenBank/DDBJ databases">
        <authorList>
            <person name="Varghese N."/>
        </authorList>
    </citation>
    <scope>NUCLEOTIDE SEQUENCE [LARGE SCALE GENOMIC DNA]</scope>
    <source>
        <strain evidence="2">ACV-9</strain>
    </source>
</reference>
<dbReference type="Pfam" id="PF10117">
    <property type="entry name" value="McrBC"/>
    <property type="match status" value="1"/>
</dbReference>
<keyword evidence="1" id="KW-0255">Endonuclease</keyword>
<proteinExistence type="predicted"/>
<dbReference type="AlphaFoldDB" id="A0A1H7G6I9"/>